<dbReference type="KEGG" id="tcd:AAIA72_00375"/>
<name>A0AB39UWE7_9GAMM</name>
<evidence type="ECO:0000313" key="1">
    <source>
        <dbReference type="EMBL" id="XDT72479.1"/>
    </source>
</evidence>
<dbReference type="SUPFAM" id="SSF53335">
    <property type="entry name" value="S-adenosyl-L-methionine-dependent methyltransferases"/>
    <property type="match status" value="1"/>
</dbReference>
<dbReference type="GO" id="GO:0032259">
    <property type="term" value="P:methylation"/>
    <property type="evidence" value="ECO:0007669"/>
    <property type="project" value="UniProtKB-KW"/>
</dbReference>
<accession>A0AB39UWE7</accession>
<dbReference type="InterPro" id="IPR029063">
    <property type="entry name" value="SAM-dependent_MTases_sf"/>
</dbReference>
<proteinExistence type="predicted"/>
<protein>
    <submittedName>
        <fullName evidence="1">Class I SAM-dependent methyltransferase</fullName>
        <ecNumber evidence="1">2.1.1.-</ecNumber>
    </submittedName>
</protein>
<keyword evidence="1" id="KW-0489">Methyltransferase</keyword>
<organism evidence="1">
    <name type="scientific">Thermohahella caldifontis</name>
    <dbReference type="NCBI Taxonomy" id="3142973"/>
    <lineage>
        <taxon>Bacteria</taxon>
        <taxon>Pseudomonadati</taxon>
        <taxon>Pseudomonadota</taxon>
        <taxon>Gammaproteobacteria</taxon>
        <taxon>Oceanospirillales</taxon>
        <taxon>Hahellaceae</taxon>
        <taxon>Thermohahella</taxon>
    </lineage>
</organism>
<dbReference type="RefSeq" id="WP_369601486.1">
    <property type="nucleotide sequence ID" value="NZ_CP154858.1"/>
</dbReference>
<dbReference type="EC" id="2.1.1.-" evidence="1"/>
<sequence length="228" mass="25532">MTDCLMCGAAGAPFETPDGKTYLRCGHCAFIWLEPGLRLARAAERAFYLTHENRVDDPGYRAFLSRLADPLLKKLTPGMRGLDFGCGPGPALANMLLDAGMDMAVYDPAFWPDERWLAQSYDFITCTEVAEHLHAPRAVLERLWACLEPGGWLGIMTGLLDDAPAFGTWHYRRDPTHVCFFSRRTFAVWAESAGGLCEYPGRNVVLIQKRRVLDTPEDEESSDKRDKA</sequence>
<dbReference type="Pfam" id="PF13489">
    <property type="entry name" value="Methyltransf_23"/>
    <property type="match status" value="1"/>
</dbReference>
<dbReference type="EMBL" id="CP154858">
    <property type="protein sequence ID" value="XDT72479.1"/>
    <property type="molecule type" value="Genomic_DNA"/>
</dbReference>
<gene>
    <name evidence="1" type="ORF">AAIA72_00375</name>
</gene>
<keyword evidence="1" id="KW-0808">Transferase</keyword>
<dbReference type="GO" id="GO:0008168">
    <property type="term" value="F:methyltransferase activity"/>
    <property type="evidence" value="ECO:0007669"/>
    <property type="project" value="UniProtKB-KW"/>
</dbReference>
<dbReference type="AlphaFoldDB" id="A0AB39UWE7"/>
<reference evidence="1" key="1">
    <citation type="submission" date="2024-05" db="EMBL/GenBank/DDBJ databases">
        <title>Genome sequencing of novel strain.</title>
        <authorList>
            <person name="Ganbat D."/>
            <person name="Ganbat S."/>
            <person name="Lee S.-J."/>
        </authorList>
    </citation>
    <scope>NUCLEOTIDE SEQUENCE</scope>
    <source>
        <strain evidence="1">SMD15-11</strain>
    </source>
</reference>
<dbReference type="Gene3D" id="3.40.50.150">
    <property type="entry name" value="Vaccinia Virus protein VP39"/>
    <property type="match status" value="1"/>
</dbReference>